<dbReference type="KEGG" id="ffu:CLAFUR5_13806"/>
<name>A0A9Q8UW29_PASFU</name>
<dbReference type="GO" id="GO:0016491">
    <property type="term" value="F:oxidoreductase activity"/>
    <property type="evidence" value="ECO:0007669"/>
    <property type="project" value="UniProtKB-KW"/>
</dbReference>
<dbReference type="RefSeq" id="XP_047768843.1">
    <property type="nucleotide sequence ID" value="XM_047912954.1"/>
</dbReference>
<comment type="similarity">
    <text evidence="2">Belongs to the asaB hydroxylase/desaturase family.</text>
</comment>
<dbReference type="OrthoDB" id="412788at2759"/>
<keyword evidence="1" id="KW-0560">Oxidoreductase</keyword>
<protein>
    <submittedName>
        <fullName evidence="4">Uncharacterized protein</fullName>
    </submittedName>
</protein>
<dbReference type="PANTHER" id="PTHR34598:SF3">
    <property type="entry name" value="OXIDOREDUCTASE AN1597"/>
    <property type="match status" value="1"/>
</dbReference>
<feature type="region of interest" description="Disordered" evidence="3">
    <location>
        <begin position="1"/>
        <end position="25"/>
    </location>
</feature>
<gene>
    <name evidence="4" type="ORF">CLAFUR5_13806</name>
</gene>
<proteinExistence type="inferred from homology"/>
<dbReference type="InterPro" id="IPR044053">
    <property type="entry name" value="AsaB-like"/>
</dbReference>
<evidence type="ECO:0000256" key="1">
    <source>
        <dbReference type="ARBA" id="ARBA00023002"/>
    </source>
</evidence>
<dbReference type="PANTHER" id="PTHR34598">
    <property type="entry name" value="BLL6449 PROTEIN"/>
    <property type="match status" value="1"/>
</dbReference>
<dbReference type="EMBL" id="CP090174">
    <property type="protein sequence ID" value="UJO24477.1"/>
    <property type="molecule type" value="Genomic_DNA"/>
</dbReference>
<evidence type="ECO:0000256" key="2">
    <source>
        <dbReference type="ARBA" id="ARBA00023604"/>
    </source>
</evidence>
<dbReference type="GeneID" id="71993684"/>
<sequence>MEPTNLTTKINYYHTPPPGEPDMPHTVMAARTRRKKYDPHPTKIHNLRLVENKFNLDVNGFQYVKDCPSCERKWDDDDRIKERVYPEFEMLLRKRHVE</sequence>
<organism evidence="4 5">
    <name type="scientific">Passalora fulva</name>
    <name type="common">Tomato leaf mold</name>
    <name type="synonym">Cladosporium fulvum</name>
    <dbReference type="NCBI Taxonomy" id="5499"/>
    <lineage>
        <taxon>Eukaryota</taxon>
        <taxon>Fungi</taxon>
        <taxon>Dikarya</taxon>
        <taxon>Ascomycota</taxon>
        <taxon>Pezizomycotina</taxon>
        <taxon>Dothideomycetes</taxon>
        <taxon>Dothideomycetidae</taxon>
        <taxon>Mycosphaerellales</taxon>
        <taxon>Mycosphaerellaceae</taxon>
        <taxon>Fulvia</taxon>
    </lineage>
</organism>
<dbReference type="AlphaFoldDB" id="A0A9Q8UW29"/>
<keyword evidence="5" id="KW-1185">Reference proteome</keyword>
<feature type="compositionally biased region" description="Polar residues" evidence="3">
    <location>
        <begin position="1"/>
        <end position="10"/>
    </location>
</feature>
<evidence type="ECO:0000313" key="4">
    <source>
        <dbReference type="EMBL" id="UJO24477.1"/>
    </source>
</evidence>
<reference evidence="4" key="1">
    <citation type="submission" date="2021-12" db="EMBL/GenBank/DDBJ databases">
        <authorList>
            <person name="Zaccaron A."/>
            <person name="Stergiopoulos I."/>
        </authorList>
    </citation>
    <scope>NUCLEOTIDE SEQUENCE</scope>
    <source>
        <strain evidence="4">Race5_Kim</strain>
    </source>
</reference>
<accession>A0A9Q8UW29</accession>
<dbReference type="Proteomes" id="UP000756132">
    <property type="component" value="Chromosome 12"/>
</dbReference>
<evidence type="ECO:0000313" key="5">
    <source>
        <dbReference type="Proteomes" id="UP000756132"/>
    </source>
</evidence>
<reference evidence="4" key="2">
    <citation type="journal article" date="2022" name="Microb. Genom.">
        <title>A chromosome-scale genome assembly of the tomato pathogen Cladosporium fulvum reveals a compartmentalized genome architecture and the presence of a dispensable chromosome.</title>
        <authorList>
            <person name="Zaccaron A.Z."/>
            <person name="Chen L.H."/>
            <person name="Samaras A."/>
            <person name="Stergiopoulos I."/>
        </authorList>
    </citation>
    <scope>NUCLEOTIDE SEQUENCE</scope>
    <source>
        <strain evidence="4">Race5_Kim</strain>
    </source>
</reference>
<evidence type="ECO:0000256" key="3">
    <source>
        <dbReference type="SAM" id="MobiDB-lite"/>
    </source>
</evidence>